<dbReference type="EMBL" id="JAHRIQ010014738">
    <property type="protein sequence ID" value="MEQ2226249.1"/>
    <property type="molecule type" value="Genomic_DNA"/>
</dbReference>
<comment type="caution">
    <text evidence="1">The sequence shown here is derived from an EMBL/GenBank/DDBJ whole genome shotgun (WGS) entry which is preliminary data.</text>
</comment>
<gene>
    <name evidence="1" type="ORF">ILYODFUR_025626</name>
</gene>
<keyword evidence="2" id="KW-1185">Reference proteome</keyword>
<accession>A0ABV0T0C7</accession>
<proteinExistence type="predicted"/>
<organism evidence="1 2">
    <name type="scientific">Ilyodon furcidens</name>
    <name type="common">goldbreast splitfin</name>
    <dbReference type="NCBI Taxonomy" id="33524"/>
    <lineage>
        <taxon>Eukaryota</taxon>
        <taxon>Metazoa</taxon>
        <taxon>Chordata</taxon>
        <taxon>Craniata</taxon>
        <taxon>Vertebrata</taxon>
        <taxon>Euteleostomi</taxon>
        <taxon>Actinopterygii</taxon>
        <taxon>Neopterygii</taxon>
        <taxon>Teleostei</taxon>
        <taxon>Neoteleostei</taxon>
        <taxon>Acanthomorphata</taxon>
        <taxon>Ovalentaria</taxon>
        <taxon>Atherinomorphae</taxon>
        <taxon>Cyprinodontiformes</taxon>
        <taxon>Goodeidae</taxon>
        <taxon>Ilyodon</taxon>
    </lineage>
</organism>
<reference evidence="1 2" key="1">
    <citation type="submission" date="2021-06" db="EMBL/GenBank/DDBJ databases">
        <authorList>
            <person name="Palmer J.M."/>
        </authorList>
    </citation>
    <scope>NUCLEOTIDE SEQUENCE [LARGE SCALE GENOMIC DNA]</scope>
    <source>
        <strain evidence="2">if_2019</strain>
        <tissue evidence="1">Muscle</tissue>
    </source>
</reference>
<evidence type="ECO:0000313" key="2">
    <source>
        <dbReference type="Proteomes" id="UP001482620"/>
    </source>
</evidence>
<evidence type="ECO:0008006" key="3">
    <source>
        <dbReference type="Google" id="ProtNLM"/>
    </source>
</evidence>
<evidence type="ECO:0000313" key="1">
    <source>
        <dbReference type="EMBL" id="MEQ2226249.1"/>
    </source>
</evidence>
<sequence length="72" mass="8106">MLPCLLPGFMPVFPCNKEEECSDVCYCHRYLGTRKPCDNARVLSRCIKLPAIVLRVFQEAAAVMLLDSGSWV</sequence>
<dbReference type="Proteomes" id="UP001482620">
    <property type="component" value="Unassembled WGS sequence"/>
</dbReference>
<name>A0ABV0T0C7_9TELE</name>
<protein>
    <recommendedName>
        <fullName evidence="3">Secreted protein</fullName>
    </recommendedName>
</protein>